<evidence type="ECO:0000313" key="2">
    <source>
        <dbReference type="EMBL" id="VDN07304.1"/>
    </source>
</evidence>
<dbReference type="PANTHER" id="PTHR33963">
    <property type="entry name" value="MKRN2 OPPOSITE STRAND PROTEIN"/>
    <property type="match status" value="1"/>
</dbReference>
<reference evidence="2 3" key="2">
    <citation type="submission" date="2018-11" db="EMBL/GenBank/DDBJ databases">
        <authorList>
            <consortium name="Pathogen Informatics"/>
        </authorList>
    </citation>
    <scope>NUCLEOTIDE SEQUENCE [LARGE SCALE GENOMIC DNA]</scope>
</reference>
<gene>
    <name evidence="2" type="ORF">TCLT_LOCUS9654</name>
</gene>
<dbReference type="OMA" id="YDFVVEF"/>
<feature type="domain" description="MKRN2 opposite strand protein-like C-terminal" evidence="1">
    <location>
        <begin position="46"/>
        <end position="191"/>
    </location>
</feature>
<proteinExistence type="predicted"/>
<dbReference type="Pfam" id="PF16044">
    <property type="entry name" value="DUF4796_C"/>
    <property type="match status" value="1"/>
</dbReference>
<dbReference type="InterPro" id="IPR032016">
    <property type="entry name" value="MKRN2OS-like"/>
</dbReference>
<dbReference type="WBParaSite" id="TCLT_0000966501-mRNA-1">
    <property type="protein sequence ID" value="TCLT_0000966501-mRNA-1"/>
    <property type="gene ID" value="TCLT_0000966501"/>
</dbReference>
<dbReference type="InterPro" id="IPR053921">
    <property type="entry name" value="MKRN2OS-like_C"/>
</dbReference>
<protein>
    <submittedName>
        <fullName evidence="4">MKRN2 opposite strand protein</fullName>
    </submittedName>
</protein>
<name>A0A0N5D960_THECL</name>
<evidence type="ECO:0000313" key="4">
    <source>
        <dbReference type="WBParaSite" id="TCLT_0000966501-mRNA-1"/>
    </source>
</evidence>
<sequence length="203" mass="23692">MVLVLVHSECGWCCVTKMYAPDFQSCPKCGIEIEDTMLLSTFQPNLYVSTALNCCCILLKPSSDTFERYKLGDNLHIGLSNSNGVVFSYTKQGLVAESFWNDCLCIYKFSNNEMYDMRMKTFIKKYRNRFTHKVQYDHYDEKNWNCYDFVVEFLLDAGILKWSTQIKDQFVAEYICKALQKILRYYSLLDKLSQGKANCFVLS</sequence>
<evidence type="ECO:0000259" key="1">
    <source>
        <dbReference type="Pfam" id="PF16044"/>
    </source>
</evidence>
<organism evidence="4">
    <name type="scientific">Thelazia callipaeda</name>
    <name type="common">Oriental eyeworm</name>
    <name type="synonym">Parasitic nematode</name>
    <dbReference type="NCBI Taxonomy" id="103827"/>
    <lineage>
        <taxon>Eukaryota</taxon>
        <taxon>Metazoa</taxon>
        <taxon>Ecdysozoa</taxon>
        <taxon>Nematoda</taxon>
        <taxon>Chromadorea</taxon>
        <taxon>Rhabditida</taxon>
        <taxon>Spirurina</taxon>
        <taxon>Spiruromorpha</taxon>
        <taxon>Thelazioidea</taxon>
        <taxon>Thelaziidae</taxon>
        <taxon>Thelazia</taxon>
    </lineage>
</organism>
<dbReference type="AlphaFoldDB" id="A0A0N5D960"/>
<dbReference type="OrthoDB" id="10065749at2759"/>
<dbReference type="Proteomes" id="UP000276776">
    <property type="component" value="Unassembled WGS sequence"/>
</dbReference>
<evidence type="ECO:0000313" key="3">
    <source>
        <dbReference type="Proteomes" id="UP000276776"/>
    </source>
</evidence>
<keyword evidence="3" id="KW-1185">Reference proteome</keyword>
<dbReference type="EMBL" id="UYYF01004847">
    <property type="protein sequence ID" value="VDN07304.1"/>
    <property type="molecule type" value="Genomic_DNA"/>
</dbReference>
<accession>A0A0N5D960</accession>
<reference evidence="4" key="1">
    <citation type="submission" date="2017-02" db="UniProtKB">
        <authorList>
            <consortium name="WormBaseParasite"/>
        </authorList>
    </citation>
    <scope>IDENTIFICATION</scope>
</reference>
<dbReference type="PANTHER" id="PTHR33963:SF2">
    <property type="entry name" value="MKRN2 OPPOSITE STRAND PROTEIN"/>
    <property type="match status" value="1"/>
</dbReference>